<protein>
    <submittedName>
        <fullName evidence="1">Uncharacterized protein</fullName>
    </submittedName>
</protein>
<comment type="caution">
    <text evidence="1">The sequence shown here is derived from an EMBL/GenBank/DDBJ whole genome shotgun (WGS) entry which is preliminary data.</text>
</comment>
<dbReference type="EMBL" id="MLJJ01000007">
    <property type="protein sequence ID" value="ORN01668.1"/>
    <property type="molecule type" value="Genomic_DNA"/>
</dbReference>
<accession>A0ABX3UWE6</accession>
<keyword evidence="2" id="KW-1185">Reference proteome</keyword>
<dbReference type="InterPro" id="IPR046213">
    <property type="entry name" value="DUF6246"/>
</dbReference>
<dbReference type="Proteomes" id="UP000193785">
    <property type="component" value="Unassembled WGS sequence"/>
</dbReference>
<name>A0ABX3UWE6_9GAMM</name>
<dbReference type="Pfam" id="PF19759">
    <property type="entry name" value="DUF6246"/>
    <property type="match status" value="1"/>
</dbReference>
<dbReference type="RefSeq" id="WP_084882822.1">
    <property type="nucleotide sequence ID" value="NZ_MLJJ01000007.1"/>
</dbReference>
<evidence type="ECO:0000313" key="2">
    <source>
        <dbReference type="Proteomes" id="UP000193785"/>
    </source>
</evidence>
<reference evidence="1 2" key="1">
    <citation type="journal article" date="2017" name="Antonie Van Leeuwenhoek">
        <title>Phylogenomic resolution of the bacterial genus Pantoea and its relationship with Erwinia and Tatumella.</title>
        <authorList>
            <person name="Palmer M."/>
            <person name="Steenkamp E.T."/>
            <person name="Coetzee M.P."/>
            <person name="Chan W.Y."/>
            <person name="van Zyl E."/>
            <person name="De Maayer P."/>
            <person name="Coutinho T.A."/>
            <person name="Blom J."/>
            <person name="Smits T.H."/>
            <person name="Duffy B."/>
            <person name="Venter S.N."/>
        </authorList>
    </citation>
    <scope>NUCLEOTIDE SEQUENCE [LARGE SCALE GENOMIC DNA]</scope>
    <source>
        <strain evidence="1 2">LMG 5345</strain>
    </source>
</reference>
<gene>
    <name evidence="1" type="ORF">HA46_05595</name>
</gene>
<proteinExistence type="predicted"/>
<sequence length="224" mass="25366">MTPLKEIGECLVIDGDDEYFFRPSLIAMSSIGEPGEIVSTFHALHSNEATTLLRRAYDAYGAIPHWVTEYAKRPEFTKPAIYAAMDVLTACCNRDASPLVGVLVPSKTKKRTFLHRRGKMPATDMIIFAQSLMIHGIIGKAKVRRLQRHEDGQTTSEFNAFEYISAARNHFGMSRDEAEQLTMTEFTMLLAAKYPDQKGFTREEYEQVADDYFERKARKLAKAA</sequence>
<organism evidence="1 2">
    <name type="scientific">Pantoea septica</name>
    <dbReference type="NCBI Taxonomy" id="472695"/>
    <lineage>
        <taxon>Bacteria</taxon>
        <taxon>Pseudomonadati</taxon>
        <taxon>Pseudomonadota</taxon>
        <taxon>Gammaproteobacteria</taxon>
        <taxon>Enterobacterales</taxon>
        <taxon>Erwiniaceae</taxon>
        <taxon>Pantoea</taxon>
    </lineage>
</organism>
<evidence type="ECO:0000313" key="1">
    <source>
        <dbReference type="EMBL" id="ORN01668.1"/>
    </source>
</evidence>